<dbReference type="AlphaFoldDB" id="A0A0E9X790"/>
<organism evidence="1">
    <name type="scientific">Anguilla anguilla</name>
    <name type="common">European freshwater eel</name>
    <name type="synonym">Muraena anguilla</name>
    <dbReference type="NCBI Taxonomy" id="7936"/>
    <lineage>
        <taxon>Eukaryota</taxon>
        <taxon>Metazoa</taxon>
        <taxon>Chordata</taxon>
        <taxon>Craniata</taxon>
        <taxon>Vertebrata</taxon>
        <taxon>Euteleostomi</taxon>
        <taxon>Actinopterygii</taxon>
        <taxon>Neopterygii</taxon>
        <taxon>Teleostei</taxon>
        <taxon>Anguilliformes</taxon>
        <taxon>Anguillidae</taxon>
        <taxon>Anguilla</taxon>
    </lineage>
</organism>
<proteinExistence type="predicted"/>
<accession>A0A0E9X790</accession>
<dbReference type="EMBL" id="GBXM01009965">
    <property type="protein sequence ID" value="JAH98612.1"/>
    <property type="molecule type" value="Transcribed_RNA"/>
</dbReference>
<protein>
    <submittedName>
        <fullName evidence="1">Uncharacterized protein</fullName>
    </submittedName>
</protein>
<sequence>MFRVILQVSQLKHDLCQYLSRQFTFSVGYTTRLHLPHNGFMFAGY</sequence>
<name>A0A0E9X790_ANGAN</name>
<evidence type="ECO:0000313" key="1">
    <source>
        <dbReference type="EMBL" id="JAH98612.1"/>
    </source>
</evidence>
<reference evidence="1" key="1">
    <citation type="submission" date="2014-11" db="EMBL/GenBank/DDBJ databases">
        <authorList>
            <person name="Amaro Gonzalez C."/>
        </authorList>
    </citation>
    <scope>NUCLEOTIDE SEQUENCE</scope>
</reference>
<reference evidence="1" key="2">
    <citation type="journal article" date="2015" name="Fish Shellfish Immunol.">
        <title>Early steps in the European eel (Anguilla anguilla)-Vibrio vulnificus interaction in the gills: Role of the RtxA13 toxin.</title>
        <authorList>
            <person name="Callol A."/>
            <person name="Pajuelo D."/>
            <person name="Ebbesson L."/>
            <person name="Teles M."/>
            <person name="MacKenzie S."/>
            <person name="Amaro C."/>
        </authorList>
    </citation>
    <scope>NUCLEOTIDE SEQUENCE</scope>
</reference>